<dbReference type="GO" id="GO:0016020">
    <property type="term" value="C:membrane"/>
    <property type="evidence" value="ECO:0007669"/>
    <property type="project" value="UniProtKB-SubCell"/>
</dbReference>
<evidence type="ECO:0000256" key="3">
    <source>
        <dbReference type="ARBA" id="ARBA00022989"/>
    </source>
</evidence>
<protein>
    <submittedName>
        <fullName evidence="6">Uncharacterized protein</fullName>
    </submittedName>
</protein>
<accession>A0A0W4ZHJ5</accession>
<dbReference type="GO" id="GO:0006890">
    <property type="term" value="P:retrograde vesicle-mediated transport, Golgi to endoplasmic reticulum"/>
    <property type="evidence" value="ECO:0007669"/>
    <property type="project" value="InterPro"/>
</dbReference>
<dbReference type="RefSeq" id="XP_018228616.1">
    <property type="nucleotide sequence ID" value="XM_018375075.1"/>
</dbReference>
<dbReference type="GeneID" id="28941330"/>
<proteinExistence type="predicted"/>
<keyword evidence="4 5" id="KW-0472">Membrane</keyword>
<evidence type="ECO:0000256" key="1">
    <source>
        <dbReference type="ARBA" id="ARBA00004141"/>
    </source>
</evidence>
<dbReference type="InterPro" id="IPR035952">
    <property type="entry name" value="Rhomboid-like_sf"/>
</dbReference>
<dbReference type="SMART" id="SM01160">
    <property type="entry name" value="DUF1751"/>
    <property type="match status" value="1"/>
</dbReference>
<dbReference type="GO" id="GO:0005794">
    <property type="term" value="C:Golgi apparatus"/>
    <property type="evidence" value="ECO:0007669"/>
    <property type="project" value="TreeGrafter"/>
</dbReference>
<dbReference type="Proteomes" id="UP000053447">
    <property type="component" value="Unassembled WGS sequence"/>
</dbReference>
<keyword evidence="7" id="KW-1185">Reference proteome</keyword>
<feature type="transmembrane region" description="Helical" evidence="5">
    <location>
        <begin position="152"/>
        <end position="185"/>
    </location>
</feature>
<keyword evidence="3 5" id="KW-1133">Transmembrane helix</keyword>
<comment type="subcellular location">
    <subcellularLocation>
        <location evidence="1">Membrane</location>
        <topology evidence="1">Multi-pass membrane protein</topology>
    </subcellularLocation>
</comment>
<dbReference type="AlphaFoldDB" id="A0A0W4ZHJ5"/>
<name>A0A0W4ZHJ5_PNEJ7</name>
<dbReference type="EMBL" id="LFWA01000013">
    <property type="protein sequence ID" value="KTW27845.1"/>
    <property type="molecule type" value="Genomic_DNA"/>
</dbReference>
<evidence type="ECO:0000256" key="5">
    <source>
        <dbReference type="SAM" id="Phobius"/>
    </source>
</evidence>
<sequence length="327" mass="37942">MSMQTYSILSFFVIVPGISYFYIWTFFIATFVESNFFAFIVLLSSLYYGGKYLEKSWGSKGLMKFILVIVIVPNIFAWTWYYIRYIIEHNMLFLCVNPVKKYMIDKMNRTRSIHGGYALYSGFLVALKQLIPEHTITLFKGILRIRIKYVPILYICVISIIGILIENGSLGILAWTGFLSSWVYLRFFKWNTPNLFSHLTLDLRGDTSETFGFAYFFPQPIHSLISMISKKISHFLAFFHIYVSIPIKNQQTETLNSFQKSPDFLSHLGTSRSEAERRRALALKELEERLNTSTNTKLNIQSSTTESTVLMSELSNKPLIINDENKK</sequence>
<evidence type="ECO:0000313" key="6">
    <source>
        <dbReference type="EMBL" id="KTW27845.1"/>
    </source>
</evidence>
<feature type="transmembrane region" description="Helical" evidence="5">
    <location>
        <begin position="65"/>
        <end position="83"/>
    </location>
</feature>
<dbReference type="PANTHER" id="PTHR13377">
    <property type="entry name" value="PLACENTAL PROTEIN 6"/>
    <property type="match status" value="1"/>
</dbReference>
<organism evidence="6 7">
    <name type="scientific">Pneumocystis jirovecii (strain RU7)</name>
    <name type="common">Human pneumocystis pneumonia agent</name>
    <dbReference type="NCBI Taxonomy" id="1408657"/>
    <lineage>
        <taxon>Eukaryota</taxon>
        <taxon>Fungi</taxon>
        <taxon>Dikarya</taxon>
        <taxon>Ascomycota</taxon>
        <taxon>Taphrinomycotina</taxon>
        <taxon>Pneumocystomycetes</taxon>
        <taxon>Pneumocystaceae</taxon>
        <taxon>Pneumocystis</taxon>
    </lineage>
</organism>
<dbReference type="STRING" id="1408657.A0A0W4ZHJ5"/>
<evidence type="ECO:0000256" key="4">
    <source>
        <dbReference type="ARBA" id="ARBA00023136"/>
    </source>
</evidence>
<feature type="transmembrane region" description="Helical" evidence="5">
    <location>
        <begin position="7"/>
        <end position="29"/>
    </location>
</feature>
<gene>
    <name evidence="6" type="ORF">T551_02812</name>
</gene>
<comment type="caution">
    <text evidence="6">The sequence shown here is derived from an EMBL/GenBank/DDBJ whole genome shotgun (WGS) entry which is preliminary data.</text>
</comment>
<dbReference type="Pfam" id="PF08551">
    <property type="entry name" value="DUF1751"/>
    <property type="match status" value="1"/>
</dbReference>
<dbReference type="VEuPathDB" id="FungiDB:T551_02812"/>
<dbReference type="PANTHER" id="PTHR13377:SF3">
    <property type="entry name" value="TRANSMEMBRANE PROTEIN 115"/>
    <property type="match status" value="1"/>
</dbReference>
<dbReference type="InterPro" id="IPR013861">
    <property type="entry name" value="TMEM115/Pdh1/Rbl19"/>
</dbReference>
<keyword evidence="2 5" id="KW-0812">Transmembrane</keyword>
<dbReference type="SUPFAM" id="SSF144091">
    <property type="entry name" value="Rhomboid-like"/>
    <property type="match status" value="1"/>
</dbReference>
<reference evidence="7" key="1">
    <citation type="journal article" date="2016" name="Nat. Commun.">
        <title>Genome analysis of three Pneumocystis species reveals adaptation mechanisms to life exclusively in mammalian hosts.</title>
        <authorList>
            <person name="Ma L."/>
            <person name="Chen Z."/>
            <person name="Huang D.W."/>
            <person name="Kutty G."/>
            <person name="Ishihara M."/>
            <person name="Wang H."/>
            <person name="Abouelleil A."/>
            <person name="Bishop L."/>
            <person name="Davey E."/>
            <person name="Deng R."/>
            <person name="Deng X."/>
            <person name="Fan L."/>
            <person name="Fantoni G."/>
            <person name="Fitzgerald M."/>
            <person name="Gogineni E."/>
            <person name="Goldberg J.M."/>
            <person name="Handley G."/>
            <person name="Hu X."/>
            <person name="Huber C."/>
            <person name="Jiao X."/>
            <person name="Jones K."/>
            <person name="Levin J.Z."/>
            <person name="Liu Y."/>
            <person name="Macdonald P."/>
            <person name="Melnikov A."/>
            <person name="Raley C."/>
            <person name="Sassi M."/>
            <person name="Sherman B.T."/>
            <person name="Song X."/>
            <person name="Sykes S."/>
            <person name="Tran B."/>
            <person name="Walsh L."/>
            <person name="Xia Y."/>
            <person name="Yang J."/>
            <person name="Young S."/>
            <person name="Zeng Q."/>
            <person name="Zheng X."/>
            <person name="Stephens R."/>
            <person name="Nusbaum C."/>
            <person name="Birren B.W."/>
            <person name="Azadi P."/>
            <person name="Lempicki R.A."/>
            <person name="Cuomo C.A."/>
            <person name="Kovacs J.A."/>
        </authorList>
    </citation>
    <scope>NUCLEOTIDE SEQUENCE [LARGE SCALE GENOMIC DNA]</scope>
    <source>
        <strain evidence="7">RU7</strain>
    </source>
</reference>
<feature type="transmembrane region" description="Helical" evidence="5">
    <location>
        <begin position="113"/>
        <end position="131"/>
    </location>
</feature>
<evidence type="ECO:0000313" key="7">
    <source>
        <dbReference type="Proteomes" id="UP000053447"/>
    </source>
</evidence>
<feature type="transmembrane region" description="Helical" evidence="5">
    <location>
        <begin position="35"/>
        <end position="53"/>
    </location>
</feature>
<dbReference type="OrthoDB" id="73612at2759"/>
<evidence type="ECO:0000256" key="2">
    <source>
        <dbReference type="ARBA" id="ARBA00022692"/>
    </source>
</evidence>